<accession>A0A814CRD9</accession>
<proteinExistence type="predicted"/>
<organism evidence="1 2">
    <name type="scientific">Rotaria sordida</name>
    <dbReference type="NCBI Taxonomy" id="392033"/>
    <lineage>
        <taxon>Eukaryota</taxon>
        <taxon>Metazoa</taxon>
        <taxon>Spiralia</taxon>
        <taxon>Gnathifera</taxon>
        <taxon>Rotifera</taxon>
        <taxon>Eurotatoria</taxon>
        <taxon>Bdelloidea</taxon>
        <taxon>Philodinida</taxon>
        <taxon>Philodinidae</taxon>
        <taxon>Rotaria</taxon>
    </lineage>
</organism>
<dbReference type="AlphaFoldDB" id="A0A814CRD9"/>
<dbReference type="EMBL" id="CAJNOT010000332">
    <property type="protein sequence ID" value="CAF0943699.1"/>
    <property type="molecule type" value="Genomic_DNA"/>
</dbReference>
<protein>
    <submittedName>
        <fullName evidence="1">Uncharacterized protein</fullName>
    </submittedName>
</protein>
<evidence type="ECO:0000313" key="1">
    <source>
        <dbReference type="EMBL" id="CAF0943699.1"/>
    </source>
</evidence>
<sequence>MQRVHELRQNTINRYSYGMLFINDEKFLVTPHYRGEHYRCVVKGHPKMKMDGTFETAWEHSCTGDK</sequence>
<dbReference type="Proteomes" id="UP000663864">
    <property type="component" value="Unassembled WGS sequence"/>
</dbReference>
<name>A0A814CRD9_9BILA</name>
<gene>
    <name evidence="1" type="ORF">ZHD862_LOCUS9613</name>
</gene>
<evidence type="ECO:0000313" key="2">
    <source>
        <dbReference type="Proteomes" id="UP000663864"/>
    </source>
</evidence>
<reference evidence="1" key="1">
    <citation type="submission" date="2021-02" db="EMBL/GenBank/DDBJ databases">
        <authorList>
            <person name="Nowell W R."/>
        </authorList>
    </citation>
    <scope>NUCLEOTIDE SEQUENCE</scope>
</reference>
<comment type="caution">
    <text evidence="1">The sequence shown here is derived from an EMBL/GenBank/DDBJ whole genome shotgun (WGS) entry which is preliminary data.</text>
</comment>